<reference evidence="5 6" key="1">
    <citation type="submission" date="2015-12" db="EMBL/GenBank/DDBJ databases">
        <title>The genome of Folsomia candida.</title>
        <authorList>
            <person name="Faddeeva A."/>
            <person name="Derks M.F."/>
            <person name="Anvar Y."/>
            <person name="Smit S."/>
            <person name="Van Straalen N."/>
            <person name="Roelofs D."/>
        </authorList>
    </citation>
    <scope>NUCLEOTIDE SEQUENCE [LARGE SCALE GENOMIC DNA]</scope>
    <source>
        <strain evidence="5 6">VU population</strain>
        <tissue evidence="5">Whole body</tissue>
    </source>
</reference>
<dbReference type="SUPFAM" id="SSF54001">
    <property type="entry name" value="Cysteine proteinases"/>
    <property type="match status" value="1"/>
</dbReference>
<dbReference type="InterPro" id="IPR038765">
    <property type="entry name" value="Papain-like_cys_pep_sf"/>
</dbReference>
<evidence type="ECO:0000259" key="4">
    <source>
        <dbReference type="PROSITE" id="PS50600"/>
    </source>
</evidence>
<evidence type="ECO:0000256" key="3">
    <source>
        <dbReference type="ARBA" id="ARBA00022801"/>
    </source>
</evidence>
<protein>
    <submittedName>
        <fullName evidence="5">Sentrin-specific protease 8</fullName>
    </submittedName>
</protein>
<dbReference type="GO" id="GO:0006508">
    <property type="term" value="P:proteolysis"/>
    <property type="evidence" value="ECO:0007669"/>
    <property type="project" value="UniProtKB-KW"/>
</dbReference>
<dbReference type="AlphaFoldDB" id="A0A226DA46"/>
<dbReference type="Proteomes" id="UP000198287">
    <property type="component" value="Unassembled WGS sequence"/>
</dbReference>
<evidence type="ECO:0000313" key="5">
    <source>
        <dbReference type="EMBL" id="OXA41126.1"/>
    </source>
</evidence>
<dbReference type="Pfam" id="PF02902">
    <property type="entry name" value="Peptidase_C48"/>
    <property type="match status" value="1"/>
</dbReference>
<dbReference type="InterPro" id="IPR003653">
    <property type="entry name" value="Peptidase_C48_C"/>
</dbReference>
<organism evidence="5 6">
    <name type="scientific">Folsomia candida</name>
    <name type="common">Springtail</name>
    <dbReference type="NCBI Taxonomy" id="158441"/>
    <lineage>
        <taxon>Eukaryota</taxon>
        <taxon>Metazoa</taxon>
        <taxon>Ecdysozoa</taxon>
        <taxon>Arthropoda</taxon>
        <taxon>Hexapoda</taxon>
        <taxon>Collembola</taxon>
        <taxon>Entomobryomorpha</taxon>
        <taxon>Isotomoidea</taxon>
        <taxon>Isotomidae</taxon>
        <taxon>Proisotominae</taxon>
        <taxon>Folsomia</taxon>
    </lineage>
</organism>
<dbReference type="EMBL" id="LNIX01000030">
    <property type="protein sequence ID" value="OXA41126.1"/>
    <property type="molecule type" value="Genomic_DNA"/>
</dbReference>
<proteinExistence type="inferred from homology"/>
<sequence>MTPGTGVTVRKSDLQEIETEGVLISDHVIDGYLAMRLKQLDFYNVKYLPITFMVPSLIQNVPQINEVDESGAVIYQVNQQMMNNAISPDLEFLLITVFRGMPTSVKLDLKSNEVHVFDSIPISQERLLSVENTIREILLSVEQEVGKRHWKMCIIQNTPAQTNSTDCGLYVLYNFEAILCRTQEFYTHIDLR</sequence>
<name>A0A226DA46_FOLCA</name>
<keyword evidence="2 5" id="KW-0645">Protease</keyword>
<keyword evidence="3" id="KW-0378">Hydrolase</keyword>
<comment type="caution">
    <text evidence="5">The sequence shown here is derived from an EMBL/GenBank/DDBJ whole genome shotgun (WGS) entry which is preliminary data.</text>
</comment>
<feature type="domain" description="Ubiquitin-like protease family profile" evidence="4">
    <location>
        <begin position="7"/>
        <end position="178"/>
    </location>
</feature>
<comment type="similarity">
    <text evidence="1">Belongs to the peptidase C48 family.</text>
</comment>
<accession>A0A226DA46</accession>
<dbReference type="Gene3D" id="3.40.395.10">
    <property type="entry name" value="Adenoviral Proteinase, Chain A"/>
    <property type="match status" value="1"/>
</dbReference>
<evidence type="ECO:0000313" key="6">
    <source>
        <dbReference type="Proteomes" id="UP000198287"/>
    </source>
</evidence>
<evidence type="ECO:0000256" key="2">
    <source>
        <dbReference type="ARBA" id="ARBA00022670"/>
    </source>
</evidence>
<evidence type="ECO:0000256" key="1">
    <source>
        <dbReference type="ARBA" id="ARBA00005234"/>
    </source>
</evidence>
<gene>
    <name evidence="5" type="ORF">Fcan01_24170</name>
</gene>
<dbReference type="GO" id="GO:0008234">
    <property type="term" value="F:cysteine-type peptidase activity"/>
    <property type="evidence" value="ECO:0007669"/>
    <property type="project" value="InterPro"/>
</dbReference>
<keyword evidence="6" id="KW-1185">Reference proteome</keyword>
<dbReference type="PROSITE" id="PS50600">
    <property type="entry name" value="ULP_PROTEASE"/>
    <property type="match status" value="1"/>
</dbReference>